<feature type="domain" description="Ferritin-like diiron" evidence="7">
    <location>
        <begin position="29"/>
        <end position="178"/>
    </location>
</feature>
<evidence type="ECO:0000256" key="5">
    <source>
        <dbReference type="PIRSR" id="PIRSR601519-1"/>
    </source>
</evidence>
<dbReference type="SUPFAM" id="SSF47240">
    <property type="entry name" value="Ferritin-like"/>
    <property type="match status" value="1"/>
</dbReference>
<evidence type="ECO:0000256" key="3">
    <source>
        <dbReference type="ARBA" id="ARBA00022723"/>
    </source>
</evidence>
<dbReference type="PANTHER" id="PTHR11431:SF23">
    <property type="entry name" value="FERRITIN"/>
    <property type="match status" value="1"/>
</dbReference>
<dbReference type="InterPro" id="IPR008331">
    <property type="entry name" value="Ferritin_DPS_dom"/>
</dbReference>
<dbReference type="Ensembl" id="ENSPCET00000022904.1">
    <property type="protein sequence ID" value="ENSPCEP00000022154.1"/>
    <property type="gene ID" value="ENSPCEG00000016943.1"/>
</dbReference>
<reference evidence="8" key="1">
    <citation type="submission" date="2025-08" db="UniProtKB">
        <authorList>
            <consortium name="Ensembl"/>
        </authorList>
    </citation>
    <scope>IDENTIFICATION</scope>
</reference>
<dbReference type="PANTHER" id="PTHR11431">
    <property type="entry name" value="FERRITIN"/>
    <property type="match status" value="1"/>
</dbReference>
<dbReference type="GO" id="GO:0006826">
    <property type="term" value="P:iron ion transport"/>
    <property type="evidence" value="ECO:0007669"/>
    <property type="project" value="InterPro"/>
</dbReference>
<evidence type="ECO:0000313" key="8">
    <source>
        <dbReference type="Ensembl" id="ENSPCEP00000022154.1"/>
    </source>
</evidence>
<protein>
    <recommendedName>
        <fullName evidence="6">Ferritin</fullName>
    </recommendedName>
</protein>
<keyword evidence="9" id="KW-1185">Reference proteome</keyword>
<dbReference type="InterPro" id="IPR009078">
    <property type="entry name" value="Ferritin-like_SF"/>
</dbReference>
<dbReference type="FunFam" id="1.20.1260.10:FF:000019">
    <property type="entry name" value="Ferritin"/>
    <property type="match status" value="1"/>
</dbReference>
<dbReference type="GO" id="GO:0005737">
    <property type="term" value="C:cytoplasm"/>
    <property type="evidence" value="ECO:0007669"/>
    <property type="project" value="TreeGrafter"/>
</dbReference>
<dbReference type="InterPro" id="IPR001519">
    <property type="entry name" value="Ferritin"/>
</dbReference>
<evidence type="ECO:0000256" key="4">
    <source>
        <dbReference type="ARBA" id="ARBA00023004"/>
    </source>
</evidence>
<proteinExistence type="inferred from homology"/>
<dbReference type="GO" id="GO:0008198">
    <property type="term" value="F:ferrous iron binding"/>
    <property type="evidence" value="ECO:0007669"/>
    <property type="project" value="TreeGrafter"/>
</dbReference>
<dbReference type="InterPro" id="IPR012347">
    <property type="entry name" value="Ferritin-like"/>
</dbReference>
<dbReference type="CDD" id="cd01056">
    <property type="entry name" value="Euk_Ferritin"/>
    <property type="match status" value="1"/>
</dbReference>
<dbReference type="Proteomes" id="UP000694393">
    <property type="component" value="Unplaced"/>
</dbReference>
<keyword evidence="2 6" id="KW-0409">Iron storage</keyword>
<comment type="similarity">
    <text evidence="1 6">Belongs to the ferritin family.</text>
</comment>
<dbReference type="Pfam" id="PF00210">
    <property type="entry name" value="Ferritin"/>
    <property type="match status" value="1"/>
</dbReference>
<sequence>MAEPRLKKHRGSLPACPGHRLVAGSRVRQSFPAAVEEGLCAVTSAVLELSYRLQALGEIFDQADVALPNFSKFFQHQAEEEKEVAEALLKYLQERGGHYCPRVLQRPNCQPISTVVKALEVALVQWKKVTAYFEELYALSIENTDPHSASTIKKQFIEPKIKKIKLIGDLLTNAHRLECSRDGRGNLGDYLMERLQKELKEDRIVGALWLMTPTPLHSFLGSASAKAQNLICNVSPPCNISIKATRIIKCQH</sequence>
<evidence type="ECO:0000313" key="9">
    <source>
        <dbReference type="Proteomes" id="UP000694393"/>
    </source>
</evidence>
<keyword evidence="4 5" id="KW-0408">Iron</keyword>
<comment type="function">
    <text evidence="6">Stores iron in a soluble, non-toxic, readily available form. Important for iron homeostasis. Iron is taken up in the ferrous form and deposited as ferric hydroxides after oxidation.</text>
</comment>
<evidence type="ECO:0000256" key="2">
    <source>
        <dbReference type="ARBA" id="ARBA00022434"/>
    </source>
</evidence>
<reference evidence="8" key="2">
    <citation type="submission" date="2025-09" db="UniProtKB">
        <authorList>
            <consortium name="Ensembl"/>
        </authorList>
    </citation>
    <scope>IDENTIFICATION</scope>
</reference>
<organism evidence="8 9">
    <name type="scientific">Pelusios castaneus</name>
    <name type="common">West African mud turtle</name>
    <dbReference type="NCBI Taxonomy" id="367368"/>
    <lineage>
        <taxon>Eukaryota</taxon>
        <taxon>Metazoa</taxon>
        <taxon>Chordata</taxon>
        <taxon>Craniata</taxon>
        <taxon>Vertebrata</taxon>
        <taxon>Euteleostomi</taxon>
        <taxon>Archelosauria</taxon>
        <taxon>Testudinata</taxon>
        <taxon>Testudines</taxon>
        <taxon>Pleurodira</taxon>
        <taxon>Pelomedusidae</taxon>
        <taxon>Pelusios</taxon>
    </lineage>
</organism>
<accession>A0A8C8SMX2</accession>
<keyword evidence="3 5" id="KW-0479">Metal-binding</keyword>
<dbReference type="InterPro" id="IPR009040">
    <property type="entry name" value="Ferritin-like_diiron"/>
</dbReference>
<evidence type="ECO:0000259" key="7">
    <source>
        <dbReference type="PROSITE" id="PS50905"/>
    </source>
</evidence>
<feature type="binding site" evidence="5">
    <location>
        <position position="81"/>
    </location>
    <ligand>
        <name>Fe cation</name>
        <dbReference type="ChEBI" id="CHEBI:24875"/>
        <label>1</label>
    </ligand>
</feature>
<dbReference type="AlphaFoldDB" id="A0A8C8SMX2"/>
<evidence type="ECO:0000256" key="6">
    <source>
        <dbReference type="RuleBase" id="RU361145"/>
    </source>
</evidence>
<evidence type="ECO:0000256" key="1">
    <source>
        <dbReference type="ARBA" id="ARBA00007513"/>
    </source>
</evidence>
<name>A0A8C8SMX2_9SAUR</name>
<dbReference type="GO" id="GO:0006879">
    <property type="term" value="P:intracellular iron ion homeostasis"/>
    <property type="evidence" value="ECO:0007669"/>
    <property type="project" value="UniProtKB-KW"/>
</dbReference>
<dbReference type="Gene3D" id="1.20.1260.10">
    <property type="match status" value="1"/>
</dbReference>
<dbReference type="PROSITE" id="PS50905">
    <property type="entry name" value="FERRITIN_LIKE"/>
    <property type="match status" value="1"/>
</dbReference>
<dbReference type="GO" id="GO:0008199">
    <property type="term" value="F:ferric iron binding"/>
    <property type="evidence" value="ECO:0007669"/>
    <property type="project" value="InterPro"/>
</dbReference>